<proteinExistence type="predicted"/>
<dbReference type="AlphaFoldDB" id="A0A1H8WVT4"/>
<dbReference type="SUPFAM" id="SSF53649">
    <property type="entry name" value="Alkaline phosphatase-like"/>
    <property type="match status" value="1"/>
</dbReference>
<name>A0A1H8WVT4_9EURY</name>
<keyword evidence="2" id="KW-1185">Reference proteome</keyword>
<reference evidence="2" key="1">
    <citation type="submission" date="2016-10" db="EMBL/GenBank/DDBJ databases">
        <authorList>
            <person name="Varghese N."/>
            <person name="Submissions S."/>
        </authorList>
    </citation>
    <scope>NUCLEOTIDE SEQUENCE [LARGE SCALE GENOMIC DNA]</scope>
    <source>
        <strain evidence="2">CGMCC 1.10121</strain>
    </source>
</reference>
<dbReference type="RefSeq" id="WP_139246827.1">
    <property type="nucleotide sequence ID" value="NZ_FODV01000047.1"/>
</dbReference>
<dbReference type="InterPro" id="IPR017850">
    <property type="entry name" value="Alkaline_phosphatase_core_sf"/>
</dbReference>
<evidence type="ECO:0000313" key="1">
    <source>
        <dbReference type="EMBL" id="SEP31775.1"/>
    </source>
</evidence>
<gene>
    <name evidence="1" type="ORF">SAMN04487948_1474</name>
</gene>
<evidence type="ECO:0008006" key="3">
    <source>
        <dbReference type="Google" id="ProtNLM"/>
    </source>
</evidence>
<dbReference type="OrthoDB" id="100846at2157"/>
<protein>
    <recommendedName>
        <fullName evidence="3">Sulfatase</fullName>
    </recommendedName>
</protein>
<sequence length="298" mass="34096">MYDADAVKTALKRPNLALTELNRLYYTRGQTREYNPNGTDIFNEDWDNLIILDACRFDIFEEYLPLDSFTGSLEYRISRGSATREWIRGNFTNRDLYDTVYIDSNGYYARLKDEIEAEVYKYNLVENDAFGGISASPEIVTEAAINAANEYPHKRLLIQYMQPHQPFFGPTGENINYKDKFPKTVSENNLDADTLFQAYRENLEIALNSVLDLINKLDGKTVISSDHGELLGESQSPLPATYYGHPAGLYVPTLVRVPWFVIDSEDRRRIRGGTPEQDEVGLDSKEIDEKLRGLGYKI</sequence>
<accession>A0A1H8WVT4</accession>
<dbReference type="Gene3D" id="3.40.720.10">
    <property type="entry name" value="Alkaline Phosphatase, subunit A"/>
    <property type="match status" value="1"/>
</dbReference>
<dbReference type="EMBL" id="FODV01000047">
    <property type="protein sequence ID" value="SEP31775.1"/>
    <property type="molecule type" value="Genomic_DNA"/>
</dbReference>
<evidence type="ECO:0000313" key="2">
    <source>
        <dbReference type="Proteomes" id="UP000199126"/>
    </source>
</evidence>
<organism evidence="1 2">
    <name type="scientific">Halogranum amylolyticum</name>
    <dbReference type="NCBI Taxonomy" id="660520"/>
    <lineage>
        <taxon>Archaea</taxon>
        <taxon>Methanobacteriati</taxon>
        <taxon>Methanobacteriota</taxon>
        <taxon>Stenosarchaea group</taxon>
        <taxon>Halobacteria</taxon>
        <taxon>Halobacteriales</taxon>
        <taxon>Haloferacaceae</taxon>
    </lineage>
</organism>
<dbReference type="Proteomes" id="UP000199126">
    <property type="component" value="Unassembled WGS sequence"/>
</dbReference>